<dbReference type="Pfam" id="PF08450">
    <property type="entry name" value="SGL"/>
    <property type="match status" value="1"/>
</dbReference>
<dbReference type="InterPro" id="IPR013658">
    <property type="entry name" value="SGL"/>
</dbReference>
<dbReference type="EMBL" id="KB467909">
    <property type="protein sequence ID" value="PCH37134.1"/>
    <property type="molecule type" value="Genomic_DNA"/>
</dbReference>
<name>A0A2H3JKF1_WOLCO</name>
<organism evidence="3 4">
    <name type="scientific">Wolfiporia cocos (strain MD-104)</name>
    <name type="common">Brown rot fungus</name>
    <dbReference type="NCBI Taxonomy" id="742152"/>
    <lineage>
        <taxon>Eukaryota</taxon>
        <taxon>Fungi</taxon>
        <taxon>Dikarya</taxon>
        <taxon>Basidiomycota</taxon>
        <taxon>Agaricomycotina</taxon>
        <taxon>Agaricomycetes</taxon>
        <taxon>Polyporales</taxon>
        <taxon>Phaeolaceae</taxon>
        <taxon>Wolfiporia</taxon>
    </lineage>
</organism>
<dbReference type="PANTHER" id="PTHR47064">
    <property type="entry name" value="PUTATIVE (AFU_ORTHOLOGUE AFUA_1G08990)-RELATED"/>
    <property type="match status" value="1"/>
</dbReference>
<dbReference type="Proteomes" id="UP000218811">
    <property type="component" value="Unassembled WGS sequence"/>
</dbReference>
<dbReference type="PANTHER" id="PTHR47064:SF2">
    <property type="entry name" value="SMP-30_GLUCONOLACTONASE_LRE-LIKE REGION DOMAIN-CONTAINING PROTEIN-RELATED"/>
    <property type="match status" value="1"/>
</dbReference>
<dbReference type="OrthoDB" id="423498at2759"/>
<proteinExistence type="predicted"/>
<dbReference type="InterPro" id="IPR052988">
    <property type="entry name" value="Oryzine_lactonohydrolase"/>
</dbReference>
<feature type="domain" description="SMP-30/Gluconolactonase/LRE-like region" evidence="2">
    <location>
        <begin position="213"/>
        <end position="390"/>
    </location>
</feature>
<dbReference type="InterPro" id="IPR011042">
    <property type="entry name" value="6-blade_b-propeller_TolB-like"/>
</dbReference>
<evidence type="ECO:0000256" key="1">
    <source>
        <dbReference type="SAM" id="SignalP"/>
    </source>
</evidence>
<accession>A0A2H3JKF1</accession>
<keyword evidence="3" id="KW-0378">Hydrolase</keyword>
<feature type="signal peptide" evidence="1">
    <location>
        <begin position="1"/>
        <end position="19"/>
    </location>
</feature>
<protein>
    <submittedName>
        <fullName evidence="3">D-lactonohydrolase-like protein</fullName>
    </submittedName>
</protein>
<feature type="chain" id="PRO_5013628616" evidence="1">
    <location>
        <begin position="20"/>
        <end position="415"/>
    </location>
</feature>
<sequence length="415" mass="44883">MSVIWILALVVGSIASGWAWYGRSHEQTWSMEGVVIPPQSIYINPLSYNVLGSGGNFRTDAFQEHFNPTGTSPPLFQIFHPQFLSVLGPSPSIRAIASNPGFAFAHEAPIWVPNTNEVFVASNGGGPLGFSDWDNNNQVAKFSMHDVYDALAASTSPTAPVNVTVSKIDLPDSVQMTNGGTGPFRGSLLLINSGRALLPTNLALVNPSPPYNTTIVLDNYFGRQFNSLNDVKVHPTSHKIFFTDVTYGYLNRFRPQPLLPNQVYQFDPDTGHVRVVADGFGRPNGLAFSPDGRTAYIADTGASKGFLGKNQTEPATIYAFDVDSRSQVFHNRRVFAYVDTGVPDGMQVDTMGNVYSGCGDGVHVWNKEGTLIGKFFLGAESANMVFAGRGKLVILAETVVYLAQIAADGSSLEFS</sequence>
<dbReference type="SUPFAM" id="SSF63829">
    <property type="entry name" value="Calcium-dependent phosphotriesterase"/>
    <property type="match status" value="1"/>
</dbReference>
<keyword evidence="4" id="KW-1185">Reference proteome</keyword>
<dbReference type="OMA" id="RVYAGCG"/>
<keyword evidence="1" id="KW-0732">Signal</keyword>
<evidence type="ECO:0000259" key="2">
    <source>
        <dbReference type="Pfam" id="PF08450"/>
    </source>
</evidence>
<dbReference type="Gene3D" id="2.120.10.30">
    <property type="entry name" value="TolB, C-terminal domain"/>
    <property type="match status" value="1"/>
</dbReference>
<dbReference type="STRING" id="742152.A0A2H3JKF1"/>
<reference evidence="3 4" key="1">
    <citation type="journal article" date="2012" name="Science">
        <title>The Paleozoic origin of enzymatic lignin decomposition reconstructed from 31 fungal genomes.</title>
        <authorList>
            <person name="Floudas D."/>
            <person name="Binder M."/>
            <person name="Riley R."/>
            <person name="Barry K."/>
            <person name="Blanchette R.A."/>
            <person name="Henrissat B."/>
            <person name="Martinez A.T."/>
            <person name="Otillar R."/>
            <person name="Spatafora J.W."/>
            <person name="Yadav J.S."/>
            <person name="Aerts A."/>
            <person name="Benoit I."/>
            <person name="Boyd A."/>
            <person name="Carlson A."/>
            <person name="Copeland A."/>
            <person name="Coutinho P.M."/>
            <person name="de Vries R.P."/>
            <person name="Ferreira P."/>
            <person name="Findley K."/>
            <person name="Foster B."/>
            <person name="Gaskell J."/>
            <person name="Glotzer D."/>
            <person name="Gorecki P."/>
            <person name="Heitman J."/>
            <person name="Hesse C."/>
            <person name="Hori C."/>
            <person name="Igarashi K."/>
            <person name="Jurgens J.A."/>
            <person name="Kallen N."/>
            <person name="Kersten P."/>
            <person name="Kohler A."/>
            <person name="Kuees U."/>
            <person name="Kumar T.K.A."/>
            <person name="Kuo A."/>
            <person name="LaButti K."/>
            <person name="Larrondo L.F."/>
            <person name="Lindquist E."/>
            <person name="Ling A."/>
            <person name="Lombard V."/>
            <person name="Lucas S."/>
            <person name="Lundell T."/>
            <person name="Martin R."/>
            <person name="McLaughlin D.J."/>
            <person name="Morgenstern I."/>
            <person name="Morin E."/>
            <person name="Murat C."/>
            <person name="Nagy L.G."/>
            <person name="Nolan M."/>
            <person name="Ohm R.A."/>
            <person name="Patyshakuliyeva A."/>
            <person name="Rokas A."/>
            <person name="Ruiz-Duenas F.J."/>
            <person name="Sabat G."/>
            <person name="Salamov A."/>
            <person name="Samejima M."/>
            <person name="Schmutz J."/>
            <person name="Slot J.C."/>
            <person name="St John F."/>
            <person name="Stenlid J."/>
            <person name="Sun H."/>
            <person name="Sun S."/>
            <person name="Syed K."/>
            <person name="Tsang A."/>
            <person name="Wiebenga A."/>
            <person name="Young D."/>
            <person name="Pisabarro A."/>
            <person name="Eastwood D.C."/>
            <person name="Martin F."/>
            <person name="Cullen D."/>
            <person name="Grigoriev I.V."/>
            <person name="Hibbett D.S."/>
        </authorList>
    </citation>
    <scope>NUCLEOTIDE SEQUENCE [LARGE SCALE GENOMIC DNA]</scope>
    <source>
        <strain evidence="3 4">MD-104</strain>
    </source>
</reference>
<dbReference type="GO" id="GO:0016787">
    <property type="term" value="F:hydrolase activity"/>
    <property type="evidence" value="ECO:0007669"/>
    <property type="project" value="UniProtKB-KW"/>
</dbReference>
<evidence type="ECO:0000313" key="4">
    <source>
        <dbReference type="Proteomes" id="UP000218811"/>
    </source>
</evidence>
<evidence type="ECO:0000313" key="3">
    <source>
        <dbReference type="EMBL" id="PCH37134.1"/>
    </source>
</evidence>
<dbReference type="AlphaFoldDB" id="A0A2H3JKF1"/>
<gene>
    <name evidence="3" type="ORF">WOLCODRAFT_28934</name>
</gene>